<keyword evidence="8" id="KW-0809">Transit peptide</keyword>
<evidence type="ECO:0000256" key="5">
    <source>
        <dbReference type="ARBA" id="ARBA00031395"/>
    </source>
</evidence>
<comment type="catalytic activity">
    <reaction evidence="6 8">
        <text>N(6)-[(R)-S(8)-aminomethyldihydrolipoyl]-L-lysyl-[protein] + (6S)-5,6,7,8-tetrahydrofolate = N(6)-[(R)-dihydrolipoyl]-L-lysyl-[protein] + (6R)-5,10-methylene-5,6,7,8-tetrahydrofolate + NH4(+)</text>
        <dbReference type="Rhea" id="RHEA:16945"/>
        <dbReference type="Rhea" id="RHEA-COMP:10475"/>
        <dbReference type="Rhea" id="RHEA-COMP:10492"/>
        <dbReference type="ChEBI" id="CHEBI:15636"/>
        <dbReference type="ChEBI" id="CHEBI:28938"/>
        <dbReference type="ChEBI" id="CHEBI:57453"/>
        <dbReference type="ChEBI" id="CHEBI:83100"/>
        <dbReference type="ChEBI" id="CHEBI:83143"/>
        <dbReference type="EC" id="2.1.2.10"/>
    </reaction>
</comment>
<dbReference type="Gene3D" id="3.30.1360.120">
    <property type="entry name" value="Probable tRNA modification gtpase trme, domain 1"/>
    <property type="match status" value="1"/>
</dbReference>
<dbReference type="GO" id="GO:0004047">
    <property type="term" value="F:aminomethyltransferase activity"/>
    <property type="evidence" value="ECO:0007669"/>
    <property type="project" value="UniProtKB-EC"/>
</dbReference>
<dbReference type="Pfam" id="PF01571">
    <property type="entry name" value="GCV_T"/>
    <property type="match status" value="1"/>
</dbReference>
<keyword evidence="8" id="KW-0496">Mitochondrion</keyword>
<dbReference type="InterPro" id="IPR006223">
    <property type="entry name" value="GcvT"/>
</dbReference>
<dbReference type="InterPro" id="IPR029043">
    <property type="entry name" value="GcvT/YgfZ_C"/>
</dbReference>
<dbReference type="InterPro" id="IPR028896">
    <property type="entry name" value="GcvT/YgfZ/DmdA"/>
</dbReference>
<evidence type="ECO:0000313" key="11">
    <source>
        <dbReference type="EMBL" id="SPO06319.1"/>
    </source>
</evidence>
<dbReference type="InterPro" id="IPR027266">
    <property type="entry name" value="TrmE/GcvT-like"/>
</dbReference>
<keyword evidence="4 8" id="KW-0808">Transferase</keyword>
<dbReference type="FunFam" id="2.40.30.110:FF:000002">
    <property type="entry name" value="Aminomethyltransferase"/>
    <property type="match status" value="1"/>
</dbReference>
<dbReference type="Proteomes" id="UP001187682">
    <property type="component" value="Unassembled WGS sequence"/>
</dbReference>
<dbReference type="EMBL" id="ONZQ02000015">
    <property type="protein sequence ID" value="SPO06319.1"/>
    <property type="molecule type" value="Genomic_DNA"/>
</dbReference>
<evidence type="ECO:0000256" key="6">
    <source>
        <dbReference type="ARBA" id="ARBA00047665"/>
    </source>
</evidence>
<dbReference type="SUPFAM" id="SSF103025">
    <property type="entry name" value="Folate-binding domain"/>
    <property type="match status" value="1"/>
</dbReference>
<dbReference type="PIRSF" id="PIRSF006487">
    <property type="entry name" value="GcvT"/>
    <property type="match status" value="1"/>
</dbReference>
<evidence type="ECO:0000256" key="7">
    <source>
        <dbReference type="PIRSR" id="PIRSR006487-1"/>
    </source>
</evidence>
<dbReference type="InterPro" id="IPR013977">
    <property type="entry name" value="GcvT_C"/>
</dbReference>
<name>A0AAE8N6I7_9PEZI</name>
<dbReference type="Gene3D" id="2.40.30.110">
    <property type="entry name" value="Aminomethyltransferase beta-barrel domains"/>
    <property type="match status" value="1"/>
</dbReference>
<evidence type="ECO:0000256" key="8">
    <source>
        <dbReference type="RuleBase" id="RU003981"/>
    </source>
</evidence>
<dbReference type="NCBIfam" id="TIGR00528">
    <property type="entry name" value="gcvT"/>
    <property type="match status" value="1"/>
</dbReference>
<evidence type="ECO:0000259" key="9">
    <source>
        <dbReference type="Pfam" id="PF01571"/>
    </source>
</evidence>
<proteinExistence type="inferred from homology"/>
<dbReference type="GO" id="GO:0005739">
    <property type="term" value="C:mitochondrion"/>
    <property type="evidence" value="ECO:0007669"/>
    <property type="project" value="UniProtKB-SubCell"/>
</dbReference>
<accession>A0AAE8N6I7</accession>
<gene>
    <name evidence="11" type="ORF">DNG_09008</name>
</gene>
<dbReference type="Pfam" id="PF08669">
    <property type="entry name" value="GCV_T_C"/>
    <property type="match status" value="1"/>
</dbReference>
<dbReference type="SUPFAM" id="SSF101790">
    <property type="entry name" value="Aminomethyltransferase beta-barrel domain"/>
    <property type="match status" value="1"/>
</dbReference>
<evidence type="ECO:0000256" key="1">
    <source>
        <dbReference type="ARBA" id="ARBA00008609"/>
    </source>
</evidence>
<evidence type="ECO:0000256" key="3">
    <source>
        <dbReference type="ARBA" id="ARBA00022576"/>
    </source>
</evidence>
<dbReference type="PANTHER" id="PTHR43757:SF2">
    <property type="entry name" value="AMINOMETHYLTRANSFERASE, MITOCHONDRIAL"/>
    <property type="match status" value="1"/>
</dbReference>
<dbReference type="GO" id="GO:0006546">
    <property type="term" value="P:glycine catabolic process"/>
    <property type="evidence" value="ECO:0007669"/>
    <property type="project" value="InterPro"/>
</dbReference>
<evidence type="ECO:0000256" key="4">
    <source>
        <dbReference type="ARBA" id="ARBA00022679"/>
    </source>
</evidence>
<feature type="domain" description="Aminomethyltransferase C-terminal" evidence="10">
    <location>
        <begin position="357"/>
        <end position="433"/>
    </location>
</feature>
<dbReference type="AlphaFoldDB" id="A0AAE8N6I7"/>
<comment type="subunit">
    <text evidence="8">The glycine cleavage system is composed of four proteins: P, T, L and H.</text>
</comment>
<keyword evidence="12" id="KW-1185">Reference proteome</keyword>
<dbReference type="Gene3D" id="3.30.70.1400">
    <property type="entry name" value="Aminomethyltransferase beta-barrel domains"/>
    <property type="match status" value="1"/>
</dbReference>
<dbReference type="NCBIfam" id="NF001567">
    <property type="entry name" value="PRK00389.1"/>
    <property type="match status" value="1"/>
</dbReference>
<comment type="function">
    <text evidence="8">The glycine cleavage system catalyzes the degradation of glycine.</text>
</comment>
<dbReference type="EC" id="2.1.2.10" evidence="2 8"/>
<evidence type="ECO:0000313" key="12">
    <source>
        <dbReference type="Proteomes" id="UP001187682"/>
    </source>
</evidence>
<dbReference type="InterPro" id="IPR006222">
    <property type="entry name" value="GCVT_N"/>
</dbReference>
<reference evidence="11" key="1">
    <citation type="submission" date="2018-03" db="EMBL/GenBank/DDBJ databases">
        <authorList>
            <person name="Guldener U."/>
        </authorList>
    </citation>
    <scope>NUCLEOTIDE SEQUENCE</scope>
</reference>
<comment type="subcellular location">
    <subcellularLocation>
        <location evidence="8">Mitochondrion</location>
    </subcellularLocation>
</comment>
<keyword evidence="3 8" id="KW-0032">Aminotransferase</keyword>
<dbReference type="FunFam" id="4.10.1250.10:FF:000002">
    <property type="entry name" value="Aminomethyltransferase"/>
    <property type="match status" value="1"/>
</dbReference>
<comment type="caution">
    <text evidence="11">The sequence shown here is derived from an EMBL/GenBank/DDBJ whole genome shotgun (WGS) entry which is preliminary data.</text>
</comment>
<comment type="similarity">
    <text evidence="1 8">Belongs to the GcvT family.</text>
</comment>
<dbReference type="PANTHER" id="PTHR43757">
    <property type="entry name" value="AMINOMETHYLTRANSFERASE"/>
    <property type="match status" value="1"/>
</dbReference>
<dbReference type="GO" id="GO:0005960">
    <property type="term" value="C:glycine cleavage complex"/>
    <property type="evidence" value="ECO:0007669"/>
    <property type="project" value="InterPro"/>
</dbReference>
<dbReference type="Gene3D" id="4.10.1250.10">
    <property type="entry name" value="Aminomethyltransferase fragment"/>
    <property type="match status" value="1"/>
</dbReference>
<organism evidence="11 12">
    <name type="scientific">Cephalotrichum gorgonifer</name>
    <dbReference type="NCBI Taxonomy" id="2041049"/>
    <lineage>
        <taxon>Eukaryota</taxon>
        <taxon>Fungi</taxon>
        <taxon>Dikarya</taxon>
        <taxon>Ascomycota</taxon>
        <taxon>Pezizomycotina</taxon>
        <taxon>Sordariomycetes</taxon>
        <taxon>Hypocreomycetidae</taxon>
        <taxon>Microascales</taxon>
        <taxon>Microascaceae</taxon>
        <taxon>Cephalotrichum</taxon>
    </lineage>
</organism>
<evidence type="ECO:0000259" key="10">
    <source>
        <dbReference type="Pfam" id="PF08669"/>
    </source>
</evidence>
<feature type="domain" description="GCVT N-terminal" evidence="9">
    <location>
        <begin position="56"/>
        <end position="327"/>
    </location>
</feature>
<sequence length="443" mass="47341">MRQRAVQRAIAPLRQCSSTPFTSSSPLARVTPTLSRNNHARFASQSATSDVKKTPLYDWHVANGASLVPFAGYHLPITYSGLSHTQSHHFTRTHASLFDVSHMVQHIFKGPAAAAFLERVTPSGFKDQGIMQGKLTTFLWSGTGGIVDDSIVTRLGEDEFYVVTNGANLDKDSAYFDSELGKFGGDVKWTRLDGSGLLALQGPEAAAVLAELAEPGTDLKGLYFGNAARVKLNIGKNGESYPALISRGGYTGEDGFELSFSEGLGSTPEAAVLAAEALLKAGPERLQPAGLGARDSLRLEAGMCLYGHDIDDSTTPVEAALSWIIPKERREKGGFHGAEVILPQLKAKSKGGAGVERRRVGFVINGAPAREGAEIRKDGEVVGKITSGSPSPTMGKNIAMGYVRDGLHKSGTELEVVVRGKARKGTVTKMPFVPTRYWKGEEA</sequence>
<protein>
    <recommendedName>
        <fullName evidence="2 8">Aminomethyltransferase</fullName>
        <ecNumber evidence="2 8">2.1.2.10</ecNumber>
    </recommendedName>
    <alternativeName>
        <fullName evidence="5 8">Glycine cleavage system T protein</fullName>
    </alternativeName>
</protein>
<evidence type="ECO:0000256" key="2">
    <source>
        <dbReference type="ARBA" id="ARBA00012616"/>
    </source>
</evidence>
<feature type="binding site" evidence="7">
    <location>
        <position position="257"/>
    </location>
    <ligand>
        <name>substrate</name>
    </ligand>
</feature>
<dbReference type="GO" id="GO:0008483">
    <property type="term" value="F:transaminase activity"/>
    <property type="evidence" value="ECO:0007669"/>
    <property type="project" value="UniProtKB-KW"/>
</dbReference>